<proteinExistence type="inferred from homology"/>
<protein>
    <submittedName>
        <fullName evidence="4">D-alanyl-D-alanine carboxypeptidase/D-alanyl-D-alanine-endopeptidase</fullName>
    </submittedName>
</protein>
<evidence type="ECO:0000256" key="1">
    <source>
        <dbReference type="ARBA" id="ARBA00006096"/>
    </source>
</evidence>
<evidence type="ECO:0000313" key="4">
    <source>
        <dbReference type="EMBL" id="GAA2062823.1"/>
    </source>
</evidence>
<accession>A0ABN2VIB2</accession>
<keyword evidence="4" id="KW-0121">Carboxypeptidase</keyword>
<dbReference type="GO" id="GO:0004180">
    <property type="term" value="F:carboxypeptidase activity"/>
    <property type="evidence" value="ECO:0007669"/>
    <property type="project" value="UniProtKB-KW"/>
</dbReference>
<reference evidence="4 5" key="1">
    <citation type="journal article" date="2019" name="Int. J. Syst. Evol. Microbiol.">
        <title>The Global Catalogue of Microorganisms (GCM) 10K type strain sequencing project: providing services to taxonomists for standard genome sequencing and annotation.</title>
        <authorList>
            <consortium name="The Broad Institute Genomics Platform"/>
            <consortium name="The Broad Institute Genome Sequencing Center for Infectious Disease"/>
            <person name="Wu L."/>
            <person name="Ma J."/>
        </authorList>
    </citation>
    <scope>NUCLEOTIDE SEQUENCE [LARGE SCALE GENOMIC DNA]</scope>
    <source>
        <strain evidence="4 5">JCM 15478</strain>
    </source>
</reference>
<keyword evidence="4" id="KW-0645">Protease</keyword>
<dbReference type="PANTHER" id="PTHR30023:SF0">
    <property type="entry name" value="PENICILLIN-SENSITIVE CARBOXYPEPTIDASE A"/>
    <property type="match status" value="1"/>
</dbReference>
<keyword evidence="2" id="KW-0378">Hydrolase</keyword>
<dbReference type="PANTHER" id="PTHR30023">
    <property type="entry name" value="D-ALANYL-D-ALANINE CARBOXYPEPTIDASE"/>
    <property type="match status" value="1"/>
</dbReference>
<comment type="caution">
    <text evidence="4">The sequence shown here is derived from an EMBL/GenBank/DDBJ whole genome shotgun (WGS) entry which is preliminary data.</text>
</comment>
<dbReference type="Gene3D" id="3.40.710.10">
    <property type="entry name" value="DD-peptidase/beta-lactamase superfamily"/>
    <property type="match status" value="2"/>
</dbReference>
<sequence length="513" mass="52965">MRIRQRWQAGRQSMAPQKRQTVLLTAGSAVLGLAVALTAVAASGPWDSGQRTAERTWAARQGDGSGTKHTGPGAGGPGSELTAPQVLAEAGPVRGRESDGKRAGKGDGRHGESGGARADQAPAPTVSALADTLEPLLRDGALGSVRTASVVDAATGKELFSTAPGTVATPASTVKIATAVAALTARGEDHRIPTRVVADGDTVTLVGGGDPTLDEDGLTALAEDTARKLRKSGTEKVTLRYDLSRYEGTDQHPIGPNENLAPVVPLMLNEGRLDESEHGPADRSGDPAGEAAEEFAKKLKAEDVEVEGAAEEKKAAKDAKRLAVHDSAPLGDLVERMLTHSDNDIAEALARQTAIAEGEPASFEGAEKAVERRLDELGMPVKDARFADGSGLDRADRVSAGLLTRLLARASDPDRTGLRPVLTGLPVAGFTGTLGGRYDSPREEPGAGLVRAKTGTLTGVNTLAGTVVDADGRMLAFAFMTTGAPDRDRAQESLDELASALANCGCRESPSGP</sequence>
<gene>
    <name evidence="4" type="primary">dacB</name>
    <name evidence="4" type="ORF">GCM10009801_06250</name>
</gene>
<dbReference type="SUPFAM" id="SSF56601">
    <property type="entry name" value="beta-lactamase/transpeptidase-like"/>
    <property type="match status" value="1"/>
</dbReference>
<name>A0ABN2VIB2_9ACTN</name>
<dbReference type="EMBL" id="BAAAPE010000001">
    <property type="protein sequence ID" value="GAA2062823.1"/>
    <property type="molecule type" value="Genomic_DNA"/>
</dbReference>
<evidence type="ECO:0000313" key="5">
    <source>
        <dbReference type="Proteomes" id="UP001500016"/>
    </source>
</evidence>
<dbReference type="PRINTS" id="PR00922">
    <property type="entry name" value="DADACBPTASE3"/>
</dbReference>
<dbReference type="InterPro" id="IPR012338">
    <property type="entry name" value="Beta-lactam/transpept-like"/>
</dbReference>
<feature type="compositionally biased region" description="Basic and acidic residues" evidence="3">
    <location>
        <begin position="94"/>
        <end position="112"/>
    </location>
</feature>
<dbReference type="Pfam" id="PF02113">
    <property type="entry name" value="Peptidase_S13"/>
    <property type="match status" value="2"/>
</dbReference>
<keyword evidence="5" id="KW-1185">Reference proteome</keyword>
<feature type="region of interest" description="Disordered" evidence="3">
    <location>
        <begin position="45"/>
        <end position="124"/>
    </location>
</feature>
<feature type="region of interest" description="Disordered" evidence="3">
    <location>
        <begin position="273"/>
        <end position="292"/>
    </location>
</feature>
<feature type="compositionally biased region" description="Basic and acidic residues" evidence="3">
    <location>
        <begin position="273"/>
        <end position="285"/>
    </location>
</feature>
<dbReference type="Proteomes" id="UP001500016">
    <property type="component" value="Unassembled WGS sequence"/>
</dbReference>
<evidence type="ECO:0000256" key="2">
    <source>
        <dbReference type="ARBA" id="ARBA00022801"/>
    </source>
</evidence>
<dbReference type="InterPro" id="IPR000667">
    <property type="entry name" value="Peptidase_S13"/>
</dbReference>
<evidence type="ECO:0000256" key="3">
    <source>
        <dbReference type="SAM" id="MobiDB-lite"/>
    </source>
</evidence>
<comment type="similarity">
    <text evidence="1">Belongs to the peptidase S13 family.</text>
</comment>
<dbReference type="NCBIfam" id="TIGR00666">
    <property type="entry name" value="PBP4"/>
    <property type="match status" value="1"/>
</dbReference>
<organism evidence="4 5">
    <name type="scientific">Streptomyces albiaxialis</name>
    <dbReference type="NCBI Taxonomy" id="329523"/>
    <lineage>
        <taxon>Bacteria</taxon>
        <taxon>Bacillati</taxon>
        <taxon>Actinomycetota</taxon>
        <taxon>Actinomycetes</taxon>
        <taxon>Kitasatosporales</taxon>
        <taxon>Streptomycetaceae</taxon>
        <taxon>Streptomyces</taxon>
    </lineage>
</organism>